<dbReference type="CDD" id="cd04182">
    <property type="entry name" value="GT_2_like_f"/>
    <property type="match status" value="1"/>
</dbReference>
<name>A0A2N3LK67_9BACI</name>
<dbReference type="PANTHER" id="PTHR43777:SF1">
    <property type="entry name" value="MOLYBDENUM COFACTOR CYTIDYLYLTRANSFERASE"/>
    <property type="match status" value="1"/>
</dbReference>
<protein>
    <recommendedName>
        <fullName evidence="1">MobA-like NTP transferase domain-containing protein</fullName>
    </recommendedName>
</protein>
<sequence length="200" mass="22193">MTGIYAIILASGQSKRMGTPKLLLQWKGMYIIEHILSKTVSLPFAGLKVVIPKDNESLKKTVSNYPCDPIYNFSPSLGLGYSLSLGIRSLPADAKAAIILLGDQPGIDSEDIQNLCTEYVLNDFCNNKVIMQTKYQDGQIGHPILFSSHFFQALTAASGDRGGKDIIQRNLRFLSICHSDNLYPEDIDTPHDYLKLILEE</sequence>
<evidence type="ECO:0000313" key="2">
    <source>
        <dbReference type="EMBL" id="PKR84975.1"/>
    </source>
</evidence>
<dbReference type="SUPFAM" id="SSF53448">
    <property type="entry name" value="Nucleotide-diphospho-sugar transferases"/>
    <property type="match status" value="1"/>
</dbReference>
<reference evidence="2 3" key="1">
    <citation type="submission" date="2017-11" db="EMBL/GenBank/DDBJ databases">
        <title>Bacillus camelliae sp. nov., isolated from pu'er tea.</title>
        <authorList>
            <person name="Niu L."/>
        </authorList>
    </citation>
    <scope>NUCLEOTIDE SEQUENCE [LARGE SCALE GENOMIC DNA]</scope>
    <source>
        <strain evidence="2 3">7578-1</strain>
    </source>
</reference>
<dbReference type="GO" id="GO:0016779">
    <property type="term" value="F:nucleotidyltransferase activity"/>
    <property type="evidence" value="ECO:0007669"/>
    <property type="project" value="UniProtKB-ARBA"/>
</dbReference>
<accession>A0A2N3LK67</accession>
<dbReference type="InterPro" id="IPR025877">
    <property type="entry name" value="MobA-like_NTP_Trfase"/>
</dbReference>
<dbReference type="RefSeq" id="WP_101354340.1">
    <property type="nucleotide sequence ID" value="NZ_PIQO01000007.1"/>
</dbReference>
<organism evidence="2 3">
    <name type="scientific">Heyndrickxia camelliae</name>
    <dbReference type="NCBI Taxonomy" id="1707093"/>
    <lineage>
        <taxon>Bacteria</taxon>
        <taxon>Bacillati</taxon>
        <taxon>Bacillota</taxon>
        <taxon>Bacilli</taxon>
        <taxon>Bacillales</taxon>
        <taxon>Bacillaceae</taxon>
        <taxon>Heyndrickxia</taxon>
    </lineage>
</organism>
<keyword evidence="3" id="KW-1185">Reference proteome</keyword>
<dbReference type="Proteomes" id="UP000233440">
    <property type="component" value="Unassembled WGS sequence"/>
</dbReference>
<gene>
    <name evidence="2" type="ORF">CWO92_11475</name>
</gene>
<dbReference type="InterPro" id="IPR029044">
    <property type="entry name" value="Nucleotide-diphossugar_trans"/>
</dbReference>
<dbReference type="AlphaFoldDB" id="A0A2N3LK67"/>
<evidence type="ECO:0000259" key="1">
    <source>
        <dbReference type="Pfam" id="PF12804"/>
    </source>
</evidence>
<evidence type="ECO:0000313" key="3">
    <source>
        <dbReference type="Proteomes" id="UP000233440"/>
    </source>
</evidence>
<dbReference type="Pfam" id="PF12804">
    <property type="entry name" value="NTP_transf_3"/>
    <property type="match status" value="1"/>
</dbReference>
<comment type="caution">
    <text evidence="2">The sequence shown here is derived from an EMBL/GenBank/DDBJ whole genome shotgun (WGS) entry which is preliminary data.</text>
</comment>
<proteinExistence type="predicted"/>
<dbReference type="PANTHER" id="PTHR43777">
    <property type="entry name" value="MOLYBDENUM COFACTOR CYTIDYLYLTRANSFERASE"/>
    <property type="match status" value="1"/>
</dbReference>
<dbReference type="EMBL" id="PIQO01000007">
    <property type="protein sequence ID" value="PKR84975.1"/>
    <property type="molecule type" value="Genomic_DNA"/>
</dbReference>
<feature type="domain" description="MobA-like NTP transferase" evidence="1">
    <location>
        <begin position="6"/>
        <end position="170"/>
    </location>
</feature>
<dbReference type="Gene3D" id="3.90.550.10">
    <property type="entry name" value="Spore Coat Polysaccharide Biosynthesis Protein SpsA, Chain A"/>
    <property type="match status" value="1"/>
</dbReference>